<protein>
    <submittedName>
        <fullName evidence="9">Glycosyltransferase 87 family protein</fullName>
    </submittedName>
</protein>
<feature type="transmembrane region" description="Helical" evidence="8">
    <location>
        <begin position="89"/>
        <end position="113"/>
    </location>
</feature>
<comment type="caution">
    <text evidence="9">The sequence shown here is derived from an EMBL/GenBank/DDBJ whole genome shotgun (WGS) entry which is preliminary data.</text>
</comment>
<sequence length="411" mass="43594">MSAVLIPPAQRRSTTRRRVLAMAALVTVLAVAIAVLPGHRGWFDVGVYHGAVGHWVRGGDLYQWTTGNGYGFTYPPFAAVSMLPMAALAWYPTIVANLLLTALAVAFLLHLLVDPLARRYGWSRWYALALACCLLAGLNPVRDTVSFGQVNLLLVALVYLDLWLLERGSPLAGVGAGLAAAVKLTPAIFIGYLLVTGRWRAAATAIGTAVGATVLAAAVAPDATRTFFTEALWDTGRVGELSYVSNQSLLGLVARLDPAHPDRRLWLVLVVAVLVVWAVRVRRAVRAGDERAGFALTGVTACLVSPVTWVHHLVWLVPGLVVLAASTLPWPPVDATVRRRLRAGVAGYVLLCSGLVWVFANGSSGPLGLLGANAYLWVGIGMLVLLPIGAEFTNHCGVVGALGTVAAGRQR</sequence>
<feature type="transmembrane region" description="Helical" evidence="8">
    <location>
        <begin position="201"/>
        <end position="220"/>
    </location>
</feature>
<keyword evidence="5 8" id="KW-1133">Transmembrane helix</keyword>
<dbReference type="Pfam" id="PF09594">
    <property type="entry name" value="GT87"/>
    <property type="match status" value="1"/>
</dbReference>
<gene>
    <name evidence="9" type="ORF">ACFQGL_23785</name>
</gene>
<keyword evidence="2" id="KW-1003">Cell membrane</keyword>
<evidence type="ECO:0000256" key="3">
    <source>
        <dbReference type="ARBA" id="ARBA00022679"/>
    </source>
</evidence>
<evidence type="ECO:0000256" key="6">
    <source>
        <dbReference type="ARBA" id="ARBA00023136"/>
    </source>
</evidence>
<proteinExistence type="inferred from homology"/>
<feature type="transmembrane region" description="Helical" evidence="8">
    <location>
        <begin position="19"/>
        <end position="38"/>
    </location>
</feature>
<keyword evidence="3" id="KW-0808">Transferase</keyword>
<keyword evidence="6 8" id="KW-0472">Membrane</keyword>
<evidence type="ECO:0000256" key="8">
    <source>
        <dbReference type="SAM" id="Phobius"/>
    </source>
</evidence>
<feature type="transmembrane region" description="Helical" evidence="8">
    <location>
        <begin position="125"/>
        <end position="141"/>
    </location>
</feature>
<comment type="subcellular location">
    <subcellularLocation>
        <location evidence="1">Cell membrane</location>
        <topology evidence="1">Multi-pass membrane protein</topology>
    </subcellularLocation>
</comment>
<evidence type="ECO:0000256" key="2">
    <source>
        <dbReference type="ARBA" id="ARBA00022475"/>
    </source>
</evidence>
<accession>A0ABW1H9L9</accession>
<organism evidence="9 10">
    <name type="scientific">Micromonospora vulcania</name>
    <dbReference type="NCBI Taxonomy" id="1441873"/>
    <lineage>
        <taxon>Bacteria</taxon>
        <taxon>Bacillati</taxon>
        <taxon>Actinomycetota</taxon>
        <taxon>Actinomycetes</taxon>
        <taxon>Micromonosporales</taxon>
        <taxon>Micromonosporaceae</taxon>
        <taxon>Micromonospora</taxon>
    </lineage>
</organism>
<dbReference type="RefSeq" id="WP_377514581.1">
    <property type="nucleotide sequence ID" value="NZ_JBHSQS010000016.1"/>
</dbReference>
<evidence type="ECO:0000313" key="9">
    <source>
        <dbReference type="EMBL" id="MFC5926360.1"/>
    </source>
</evidence>
<dbReference type="EMBL" id="JBHSQS010000016">
    <property type="protein sequence ID" value="MFC5926360.1"/>
    <property type="molecule type" value="Genomic_DNA"/>
</dbReference>
<comment type="similarity">
    <text evidence="7">Belongs to the glycosyltransferase 87 family.</text>
</comment>
<reference evidence="10" key="1">
    <citation type="journal article" date="2019" name="Int. J. Syst. Evol. Microbiol.">
        <title>The Global Catalogue of Microorganisms (GCM) 10K type strain sequencing project: providing services to taxonomists for standard genome sequencing and annotation.</title>
        <authorList>
            <consortium name="The Broad Institute Genomics Platform"/>
            <consortium name="The Broad Institute Genome Sequencing Center for Infectious Disease"/>
            <person name="Wu L."/>
            <person name="Ma J."/>
        </authorList>
    </citation>
    <scope>NUCLEOTIDE SEQUENCE [LARGE SCALE GENOMIC DNA]</scope>
    <source>
        <strain evidence="10">CGMCC 4.7144</strain>
    </source>
</reference>
<evidence type="ECO:0000313" key="10">
    <source>
        <dbReference type="Proteomes" id="UP001596226"/>
    </source>
</evidence>
<keyword evidence="10" id="KW-1185">Reference proteome</keyword>
<feature type="transmembrane region" description="Helical" evidence="8">
    <location>
        <begin position="265"/>
        <end position="281"/>
    </location>
</feature>
<evidence type="ECO:0000256" key="5">
    <source>
        <dbReference type="ARBA" id="ARBA00022989"/>
    </source>
</evidence>
<feature type="transmembrane region" description="Helical" evidence="8">
    <location>
        <begin position="343"/>
        <end position="360"/>
    </location>
</feature>
<keyword evidence="4 8" id="KW-0812">Transmembrane</keyword>
<feature type="transmembrane region" description="Helical" evidence="8">
    <location>
        <begin position="366"/>
        <end position="386"/>
    </location>
</feature>
<name>A0ABW1H9L9_9ACTN</name>
<dbReference type="InterPro" id="IPR018584">
    <property type="entry name" value="GT87"/>
</dbReference>
<dbReference type="Proteomes" id="UP001596226">
    <property type="component" value="Unassembled WGS sequence"/>
</dbReference>
<evidence type="ECO:0000256" key="1">
    <source>
        <dbReference type="ARBA" id="ARBA00004651"/>
    </source>
</evidence>
<evidence type="ECO:0000256" key="4">
    <source>
        <dbReference type="ARBA" id="ARBA00022692"/>
    </source>
</evidence>
<evidence type="ECO:0000256" key="7">
    <source>
        <dbReference type="ARBA" id="ARBA00024033"/>
    </source>
</evidence>
<feature type="transmembrane region" description="Helical" evidence="8">
    <location>
        <begin position="171"/>
        <end position="195"/>
    </location>
</feature>